<dbReference type="EMBL" id="CM035424">
    <property type="protein sequence ID" value="KAH7351600.1"/>
    <property type="molecule type" value="Genomic_DNA"/>
</dbReference>
<evidence type="ECO:0000313" key="2">
    <source>
        <dbReference type="Proteomes" id="UP000825935"/>
    </source>
</evidence>
<dbReference type="Proteomes" id="UP000825935">
    <property type="component" value="Chromosome 19"/>
</dbReference>
<comment type="caution">
    <text evidence="1">The sequence shown here is derived from an EMBL/GenBank/DDBJ whole genome shotgun (WGS) entry which is preliminary data.</text>
</comment>
<gene>
    <name evidence="1" type="ORF">KP509_19G005200</name>
</gene>
<protein>
    <submittedName>
        <fullName evidence="1">Uncharacterized protein</fullName>
    </submittedName>
</protein>
<sequence length="101" mass="11444">MPAHSAATFPPCVQRFLLDRVLSCELLFFASSAPLWKQIWAVNTVRTTEKAIALLFPLLLADVDLSWRFLLSSWPSLRVVATTRCCALSHSYNYVLLLTCR</sequence>
<evidence type="ECO:0000313" key="1">
    <source>
        <dbReference type="EMBL" id="KAH7351600.1"/>
    </source>
</evidence>
<dbReference type="AlphaFoldDB" id="A0A8T2SHR4"/>
<reference evidence="1" key="1">
    <citation type="submission" date="2021-08" db="EMBL/GenBank/DDBJ databases">
        <title>WGS assembly of Ceratopteris richardii.</title>
        <authorList>
            <person name="Marchant D.B."/>
            <person name="Chen G."/>
            <person name="Jenkins J."/>
            <person name="Shu S."/>
            <person name="Leebens-Mack J."/>
            <person name="Grimwood J."/>
            <person name="Schmutz J."/>
            <person name="Soltis P."/>
            <person name="Soltis D."/>
            <person name="Chen Z.-H."/>
        </authorList>
    </citation>
    <scope>NUCLEOTIDE SEQUENCE</scope>
    <source>
        <strain evidence="1">Whitten #5841</strain>
        <tissue evidence="1">Leaf</tissue>
    </source>
</reference>
<organism evidence="1 2">
    <name type="scientific">Ceratopteris richardii</name>
    <name type="common">Triangle waterfern</name>
    <dbReference type="NCBI Taxonomy" id="49495"/>
    <lineage>
        <taxon>Eukaryota</taxon>
        <taxon>Viridiplantae</taxon>
        <taxon>Streptophyta</taxon>
        <taxon>Embryophyta</taxon>
        <taxon>Tracheophyta</taxon>
        <taxon>Polypodiopsida</taxon>
        <taxon>Polypodiidae</taxon>
        <taxon>Polypodiales</taxon>
        <taxon>Pteridineae</taxon>
        <taxon>Pteridaceae</taxon>
        <taxon>Parkerioideae</taxon>
        <taxon>Ceratopteris</taxon>
    </lineage>
</organism>
<name>A0A8T2SHR4_CERRI</name>
<keyword evidence="2" id="KW-1185">Reference proteome</keyword>
<accession>A0A8T2SHR4</accession>
<proteinExistence type="predicted"/>